<feature type="binding site" evidence="2">
    <location>
        <position position="68"/>
    </location>
    <ligand>
        <name>substrate</name>
    </ligand>
</feature>
<gene>
    <name evidence="3" type="ORF">JIN85_18435</name>
</gene>
<comment type="subunit">
    <text evidence="2">Homodimer.</text>
</comment>
<dbReference type="EMBL" id="JAENIJ010000046">
    <property type="protein sequence ID" value="MBK1884401.1"/>
    <property type="molecule type" value="Genomic_DNA"/>
</dbReference>
<sequence>MPPAHPQIPAHVAIIMDGNGRWAKDRGLPRREGHRAGAESVREVMEACKELGVQYLTLYAFSSENWNRPQAEIDALMSLLDRFLDEKAKDLAKQNVRLQAIGQLERLPAKTRGKLNKIIANTAHHDSMTLVLALSYGAREEIVAAAKSLAQDAAAGRLDPETIDNQLFGTRLQTCEMPDPDLLIRTSGELRLSNFLLWQISYAEIVIVKKFWPDFRQGDLFAAVKEYQGRQRRFGAL</sequence>
<dbReference type="PROSITE" id="PS01066">
    <property type="entry name" value="UPP_SYNTHASE"/>
    <property type="match status" value="1"/>
</dbReference>
<reference evidence="3" key="1">
    <citation type="submission" date="2021-01" db="EMBL/GenBank/DDBJ databases">
        <title>Modified the classification status of verrucomicrobia.</title>
        <authorList>
            <person name="Feng X."/>
        </authorList>
    </citation>
    <scope>NUCLEOTIDE SEQUENCE</scope>
    <source>
        <strain evidence="3">KCTC 22041</strain>
    </source>
</reference>
<protein>
    <recommendedName>
        <fullName evidence="2">Isoprenyl transferase</fullName>
        <ecNumber evidence="2">2.5.1.-</ecNumber>
    </recommendedName>
</protein>
<dbReference type="EC" id="2.5.1.-" evidence="2"/>
<dbReference type="AlphaFoldDB" id="A0A934SBD3"/>
<dbReference type="GO" id="GO:0000287">
    <property type="term" value="F:magnesium ion binding"/>
    <property type="evidence" value="ECO:0007669"/>
    <property type="project" value="UniProtKB-UniRule"/>
</dbReference>
<name>A0A934SBD3_9BACT</name>
<proteinExistence type="inferred from homology"/>
<dbReference type="HAMAP" id="MF_01139">
    <property type="entry name" value="ISPT"/>
    <property type="match status" value="1"/>
</dbReference>
<comment type="caution">
    <text evidence="3">The sequence shown here is derived from an EMBL/GenBank/DDBJ whole genome shotgun (WGS) entry which is preliminary data.</text>
</comment>
<dbReference type="CDD" id="cd00475">
    <property type="entry name" value="Cis_IPPS"/>
    <property type="match status" value="1"/>
</dbReference>
<keyword evidence="2" id="KW-0460">Magnesium</keyword>
<evidence type="ECO:0000256" key="1">
    <source>
        <dbReference type="ARBA" id="ARBA00022679"/>
    </source>
</evidence>
<keyword evidence="2" id="KW-0479">Metal-binding</keyword>
<keyword evidence="1 2" id="KW-0808">Transferase</keyword>
<evidence type="ECO:0000313" key="3">
    <source>
        <dbReference type="EMBL" id="MBK1884401.1"/>
    </source>
</evidence>
<evidence type="ECO:0000313" key="4">
    <source>
        <dbReference type="Proteomes" id="UP000603141"/>
    </source>
</evidence>
<dbReference type="GO" id="GO:0016094">
    <property type="term" value="P:polyprenol biosynthetic process"/>
    <property type="evidence" value="ECO:0007669"/>
    <property type="project" value="TreeGrafter"/>
</dbReference>
<dbReference type="Gene3D" id="3.40.1180.10">
    <property type="entry name" value="Decaprenyl diphosphate synthase-like"/>
    <property type="match status" value="1"/>
</dbReference>
<feature type="binding site" evidence="2">
    <location>
        <position position="30"/>
    </location>
    <ligand>
        <name>substrate</name>
    </ligand>
</feature>
<evidence type="ECO:0000256" key="2">
    <source>
        <dbReference type="HAMAP-Rule" id="MF_01139"/>
    </source>
</evidence>
<dbReference type="Pfam" id="PF01255">
    <property type="entry name" value="Prenyltransf"/>
    <property type="match status" value="1"/>
</dbReference>
<dbReference type="NCBIfam" id="TIGR00055">
    <property type="entry name" value="uppS"/>
    <property type="match status" value="1"/>
</dbReference>
<feature type="binding site" evidence="2">
    <location>
        <position position="204"/>
    </location>
    <ligand>
        <name>Mg(2+)</name>
        <dbReference type="ChEBI" id="CHEBI:18420"/>
    </ligand>
</feature>
<dbReference type="Proteomes" id="UP000603141">
    <property type="component" value="Unassembled WGS sequence"/>
</dbReference>
<feature type="active site" description="Proton acceptor" evidence="2">
    <location>
        <position position="65"/>
    </location>
</feature>
<dbReference type="InterPro" id="IPR001441">
    <property type="entry name" value="UPP_synth-like"/>
</dbReference>
<dbReference type="InterPro" id="IPR036424">
    <property type="entry name" value="UPP_synth-like_sf"/>
</dbReference>
<feature type="binding site" evidence="2">
    <location>
        <position position="22"/>
    </location>
    <ligand>
        <name>substrate</name>
    </ligand>
</feature>
<feature type="binding site" evidence="2">
    <location>
        <position position="34"/>
    </location>
    <ligand>
        <name>substrate</name>
    </ligand>
</feature>
<accession>A0A934SBD3</accession>
<keyword evidence="4" id="KW-1185">Reference proteome</keyword>
<comment type="similarity">
    <text evidence="2">Belongs to the UPP synthase family.</text>
</comment>
<organism evidence="3 4">
    <name type="scientific">Luteolibacter pohnpeiensis</name>
    <dbReference type="NCBI Taxonomy" id="454153"/>
    <lineage>
        <taxon>Bacteria</taxon>
        <taxon>Pseudomonadati</taxon>
        <taxon>Verrucomicrobiota</taxon>
        <taxon>Verrucomicrobiia</taxon>
        <taxon>Verrucomicrobiales</taxon>
        <taxon>Verrucomicrobiaceae</taxon>
        <taxon>Luteolibacter</taxon>
    </lineage>
</organism>
<dbReference type="NCBIfam" id="NF011405">
    <property type="entry name" value="PRK14830.1"/>
    <property type="match status" value="1"/>
</dbReference>
<comment type="cofactor">
    <cofactor evidence="2">
        <name>Mg(2+)</name>
        <dbReference type="ChEBI" id="CHEBI:18420"/>
    </cofactor>
    <text evidence="2">Binds 2 magnesium ions per subunit.</text>
</comment>
<feature type="binding site" evidence="2">
    <location>
        <position position="17"/>
    </location>
    <ligand>
        <name>Mg(2+)</name>
        <dbReference type="ChEBI" id="CHEBI:18420"/>
    </ligand>
</feature>
<feature type="binding site" evidence="2">
    <location>
        <position position="185"/>
    </location>
    <ligand>
        <name>substrate</name>
    </ligand>
</feature>
<dbReference type="InterPro" id="IPR018520">
    <property type="entry name" value="UPP_synth-like_CS"/>
</dbReference>
<feature type="binding site" evidence="2">
    <location>
        <begin position="62"/>
        <end position="64"/>
    </location>
    <ligand>
        <name>substrate</name>
    </ligand>
</feature>
<dbReference type="FunFam" id="3.40.1180.10:FF:000001">
    <property type="entry name" value="(2E,6E)-farnesyl-diphosphate-specific ditrans,polycis-undecaprenyl-diphosphate synthase"/>
    <property type="match status" value="1"/>
</dbReference>
<feature type="binding site" evidence="2">
    <location>
        <begin position="191"/>
        <end position="193"/>
    </location>
    <ligand>
        <name>substrate</name>
    </ligand>
</feature>
<dbReference type="PANTHER" id="PTHR10291">
    <property type="entry name" value="DEHYDRODOLICHYL DIPHOSPHATE SYNTHASE FAMILY MEMBER"/>
    <property type="match status" value="1"/>
</dbReference>
<feature type="active site" evidence="2">
    <location>
        <position position="17"/>
    </location>
</feature>
<comment type="function">
    <text evidence="2">Catalyzes the condensation of isopentenyl diphosphate (IPP) with allylic pyrophosphates generating different type of terpenoids.</text>
</comment>
<feature type="binding site" evidence="2">
    <location>
        <begin position="18"/>
        <end position="21"/>
    </location>
    <ligand>
        <name>substrate</name>
    </ligand>
</feature>
<dbReference type="PANTHER" id="PTHR10291:SF0">
    <property type="entry name" value="DEHYDRODOLICHYL DIPHOSPHATE SYNTHASE 2"/>
    <property type="match status" value="1"/>
</dbReference>
<dbReference type="SUPFAM" id="SSF64005">
    <property type="entry name" value="Undecaprenyl diphosphate synthase"/>
    <property type="match status" value="1"/>
</dbReference>
<dbReference type="GO" id="GO:0045547">
    <property type="term" value="F:ditrans,polycis-polyprenyl diphosphate synthase [(2E,6E)-farnesyl diphosphate specific] activity"/>
    <property type="evidence" value="ECO:0007669"/>
    <property type="project" value="TreeGrafter"/>
</dbReference>
<feature type="binding site" evidence="2">
    <location>
        <position position="66"/>
    </location>
    <ligand>
        <name>substrate</name>
    </ligand>
</feature>